<dbReference type="PANTHER" id="PTHR30570">
    <property type="entry name" value="PERIPLASMIC PHOSPHATE BINDING COMPONENT OF PHOSPHATE ABC TRANSPORTER"/>
    <property type="match status" value="1"/>
</dbReference>
<dbReference type="NCBIfam" id="TIGR02136">
    <property type="entry name" value="ptsS_2"/>
    <property type="match status" value="1"/>
</dbReference>
<evidence type="ECO:0000256" key="1">
    <source>
        <dbReference type="ARBA" id="ARBA00002841"/>
    </source>
</evidence>
<proteinExistence type="inferred from homology"/>
<comment type="subunit">
    <text evidence="4 10">The complex is composed of two ATP-binding proteins (PstB), two transmembrane proteins (PstC and PstA) and a solute-binding protein (PstS).</text>
</comment>
<feature type="signal peptide" evidence="10">
    <location>
        <begin position="1"/>
        <end position="21"/>
    </location>
</feature>
<dbReference type="InterPro" id="IPR024370">
    <property type="entry name" value="PBP_domain"/>
</dbReference>
<dbReference type="AlphaFoldDB" id="A0A7X2N273"/>
<keyword evidence="10" id="KW-0472">Membrane</keyword>
<dbReference type="CDD" id="cd13653">
    <property type="entry name" value="PBP2_phosphate_like_1"/>
    <property type="match status" value="1"/>
</dbReference>
<evidence type="ECO:0000256" key="9">
    <source>
        <dbReference type="ARBA" id="ARBA00023288"/>
    </source>
</evidence>
<dbReference type="EMBL" id="VUMM01000003">
    <property type="protein sequence ID" value="MSS01109.1"/>
    <property type="molecule type" value="Genomic_DNA"/>
</dbReference>
<keyword evidence="10" id="KW-1003">Cell membrane</keyword>
<keyword evidence="13" id="KW-1185">Reference proteome</keyword>
<comment type="similarity">
    <text evidence="3 10">Belongs to the PstS family.</text>
</comment>
<keyword evidence="5 10" id="KW-0813">Transport</keyword>
<evidence type="ECO:0000313" key="12">
    <source>
        <dbReference type="EMBL" id="MSS01109.1"/>
    </source>
</evidence>
<name>A0A7X2N273_9FIRM</name>
<evidence type="ECO:0000256" key="3">
    <source>
        <dbReference type="ARBA" id="ARBA00008725"/>
    </source>
</evidence>
<dbReference type="Proteomes" id="UP000470082">
    <property type="component" value="Unassembled WGS sequence"/>
</dbReference>
<evidence type="ECO:0000313" key="13">
    <source>
        <dbReference type="Proteomes" id="UP000470082"/>
    </source>
</evidence>
<dbReference type="PROSITE" id="PS51257">
    <property type="entry name" value="PROKAR_LIPOPROTEIN"/>
    <property type="match status" value="1"/>
</dbReference>
<evidence type="ECO:0000256" key="7">
    <source>
        <dbReference type="ARBA" id="ARBA00022729"/>
    </source>
</evidence>
<organism evidence="12 13">
    <name type="scientific">Floccifex porci</name>
    <dbReference type="NCBI Taxonomy" id="2606629"/>
    <lineage>
        <taxon>Bacteria</taxon>
        <taxon>Bacillati</taxon>
        <taxon>Bacillota</taxon>
        <taxon>Erysipelotrichia</taxon>
        <taxon>Erysipelotrichales</taxon>
        <taxon>Erysipelotrichaceae</taxon>
        <taxon>Floccifex</taxon>
    </lineage>
</organism>
<evidence type="ECO:0000256" key="8">
    <source>
        <dbReference type="ARBA" id="ARBA00023139"/>
    </source>
</evidence>
<evidence type="ECO:0000256" key="2">
    <source>
        <dbReference type="ARBA" id="ARBA00004193"/>
    </source>
</evidence>
<evidence type="ECO:0000259" key="11">
    <source>
        <dbReference type="Pfam" id="PF12849"/>
    </source>
</evidence>
<keyword evidence="9 10" id="KW-0449">Lipoprotein</keyword>
<sequence>MNMKKLLAASTAITMFASVLAGCGNTESVSGSVSLAGSTSMNKLCDALSEKFMEEYPDINVQVEYTGSTAGLESLQAGSVDIGDASRSLSDEEKNNGLVENVVAVDGIALITDKENEVADLTTQQLADIYTGKITNWSEVGGKDESIVVIGRENGSGTRSAFEELVGVEEQCAYAQELDSTGAVLGKVAATPGAIGYVSLDVVDDTVSTISLNGVEATEENILAGDYLLSRPFVMATMGEISEQNEAVQTWFEFVGSDAGQEVISSLGLILPETK</sequence>
<feature type="chain" id="PRO_5039763999" description="Phosphate-binding protein" evidence="10">
    <location>
        <begin position="22"/>
        <end position="275"/>
    </location>
</feature>
<feature type="domain" description="PBP" evidence="11">
    <location>
        <begin position="28"/>
        <end position="258"/>
    </location>
</feature>
<reference evidence="12 13" key="1">
    <citation type="submission" date="2019-08" db="EMBL/GenBank/DDBJ databases">
        <title>In-depth cultivation of the pig gut microbiome towards novel bacterial diversity and tailored functional studies.</title>
        <authorList>
            <person name="Wylensek D."/>
            <person name="Hitch T.C.A."/>
            <person name="Clavel T."/>
        </authorList>
    </citation>
    <scope>NUCLEOTIDE SEQUENCE [LARGE SCALE GENOMIC DNA]</scope>
    <source>
        <strain evidence="12 13">LKV-178-WT-2G</strain>
    </source>
</reference>
<dbReference type="InterPro" id="IPR050811">
    <property type="entry name" value="Phosphate_ABC_transporter"/>
</dbReference>
<dbReference type="PANTHER" id="PTHR30570:SF1">
    <property type="entry name" value="PHOSPHATE-BINDING PROTEIN PSTS"/>
    <property type="match status" value="1"/>
</dbReference>
<evidence type="ECO:0000256" key="5">
    <source>
        <dbReference type="ARBA" id="ARBA00022448"/>
    </source>
</evidence>
<keyword evidence="8 10" id="KW-0564">Palmitate</keyword>
<keyword evidence="7 10" id="KW-0732">Signal</keyword>
<comment type="subcellular location">
    <subcellularLocation>
        <location evidence="2 10">Cell membrane</location>
        <topology evidence="2 10">Lipid-anchor</topology>
    </subcellularLocation>
</comment>
<dbReference type="GO" id="GO:0042301">
    <property type="term" value="F:phosphate ion binding"/>
    <property type="evidence" value="ECO:0007669"/>
    <property type="project" value="UniProtKB-UniRule"/>
</dbReference>
<comment type="function">
    <text evidence="10">Involved in the system for phosphate transport across the cytoplasmic membrane.</text>
</comment>
<comment type="function">
    <text evidence="1">Part of the ABC transporter complex PstSACB involved in phosphate import.</text>
</comment>
<keyword evidence="6 10" id="KW-0592">Phosphate transport</keyword>
<evidence type="ECO:0000256" key="10">
    <source>
        <dbReference type="RuleBase" id="RU367119"/>
    </source>
</evidence>
<dbReference type="SUPFAM" id="SSF53850">
    <property type="entry name" value="Periplasmic binding protein-like II"/>
    <property type="match status" value="1"/>
</dbReference>
<evidence type="ECO:0000256" key="4">
    <source>
        <dbReference type="ARBA" id="ARBA00011529"/>
    </source>
</evidence>
<dbReference type="Pfam" id="PF12849">
    <property type="entry name" value="PBP_like_2"/>
    <property type="match status" value="1"/>
</dbReference>
<gene>
    <name evidence="12" type="ORF">FYJ50_03105</name>
</gene>
<protein>
    <recommendedName>
        <fullName evidence="10">Phosphate-binding protein</fullName>
    </recommendedName>
</protein>
<dbReference type="GO" id="GO:0006817">
    <property type="term" value="P:phosphate ion transport"/>
    <property type="evidence" value="ECO:0007669"/>
    <property type="project" value="UniProtKB-UniRule"/>
</dbReference>
<accession>A0A7X2N273</accession>
<dbReference type="InterPro" id="IPR011862">
    <property type="entry name" value="Phos-bd"/>
</dbReference>
<dbReference type="Gene3D" id="3.40.190.10">
    <property type="entry name" value="Periplasmic binding protein-like II"/>
    <property type="match status" value="2"/>
</dbReference>
<evidence type="ECO:0000256" key="6">
    <source>
        <dbReference type="ARBA" id="ARBA00022592"/>
    </source>
</evidence>
<dbReference type="GO" id="GO:0005886">
    <property type="term" value="C:plasma membrane"/>
    <property type="evidence" value="ECO:0007669"/>
    <property type="project" value="UniProtKB-SubCell"/>
</dbReference>
<comment type="caution">
    <text evidence="12">The sequence shown here is derived from an EMBL/GenBank/DDBJ whole genome shotgun (WGS) entry which is preliminary data.</text>
</comment>